<keyword evidence="1" id="KW-1133">Transmembrane helix</keyword>
<reference evidence="2 3" key="1">
    <citation type="submission" date="2017-10" db="EMBL/GenBank/DDBJ databases">
        <title>The draft genome sequence of Lewinella marina KCTC 32374.</title>
        <authorList>
            <person name="Wang K."/>
        </authorList>
    </citation>
    <scope>NUCLEOTIDE SEQUENCE [LARGE SCALE GENOMIC DNA]</scope>
    <source>
        <strain evidence="2 3">MKG-38</strain>
    </source>
</reference>
<protein>
    <submittedName>
        <fullName evidence="2">Uncharacterized protein</fullName>
    </submittedName>
</protein>
<dbReference type="Proteomes" id="UP000226437">
    <property type="component" value="Unassembled WGS sequence"/>
</dbReference>
<comment type="caution">
    <text evidence="2">The sequence shown here is derived from an EMBL/GenBank/DDBJ whole genome shotgun (WGS) entry which is preliminary data.</text>
</comment>
<keyword evidence="1" id="KW-0472">Membrane</keyword>
<evidence type="ECO:0000256" key="1">
    <source>
        <dbReference type="SAM" id="Phobius"/>
    </source>
</evidence>
<evidence type="ECO:0000313" key="2">
    <source>
        <dbReference type="EMBL" id="PHK97090.1"/>
    </source>
</evidence>
<keyword evidence="1" id="KW-0812">Transmembrane</keyword>
<feature type="transmembrane region" description="Helical" evidence="1">
    <location>
        <begin position="7"/>
        <end position="27"/>
    </location>
</feature>
<feature type="transmembrane region" description="Helical" evidence="1">
    <location>
        <begin position="145"/>
        <end position="161"/>
    </location>
</feature>
<gene>
    <name evidence="2" type="ORF">CGL56_17570</name>
</gene>
<dbReference type="AlphaFoldDB" id="A0A2G0CAV4"/>
<accession>A0A2G0CAV4</accession>
<feature type="transmembrane region" description="Helical" evidence="1">
    <location>
        <begin position="70"/>
        <end position="88"/>
    </location>
</feature>
<organism evidence="2 3">
    <name type="scientific">Neolewinella marina</name>
    <dbReference type="NCBI Taxonomy" id="438751"/>
    <lineage>
        <taxon>Bacteria</taxon>
        <taxon>Pseudomonadati</taxon>
        <taxon>Bacteroidota</taxon>
        <taxon>Saprospiria</taxon>
        <taxon>Saprospirales</taxon>
        <taxon>Lewinellaceae</taxon>
        <taxon>Neolewinella</taxon>
    </lineage>
</organism>
<dbReference type="EMBL" id="PDLO01000013">
    <property type="protein sequence ID" value="PHK97090.1"/>
    <property type="molecule type" value="Genomic_DNA"/>
</dbReference>
<dbReference type="OrthoDB" id="1418192at2"/>
<name>A0A2G0CAV4_9BACT</name>
<feature type="transmembrane region" description="Helical" evidence="1">
    <location>
        <begin position="39"/>
        <end position="58"/>
    </location>
</feature>
<feature type="transmembrane region" description="Helical" evidence="1">
    <location>
        <begin position="181"/>
        <end position="200"/>
    </location>
</feature>
<evidence type="ECO:0000313" key="3">
    <source>
        <dbReference type="Proteomes" id="UP000226437"/>
    </source>
</evidence>
<proteinExistence type="predicted"/>
<keyword evidence="3" id="KW-1185">Reference proteome</keyword>
<feature type="transmembrane region" description="Helical" evidence="1">
    <location>
        <begin position="111"/>
        <end position="133"/>
    </location>
</feature>
<sequence>MGKYGNLHLWMILPFLVMQLGIYEDYWGDFTDNAWSVHVHYWTGTVWYLYLIVQPYYATHGQLVRHRTNGIIGMFLAGGVCLTALSMMHRDVNNAHLAAEMADRFGPFEPWFFYGVAAVEIPMMAAFGVAVIMSIVQRKQLENHAWWLITTVFIIMMPALARGIQNLYVDYYRDNWPDIDIMAPIYFSQFLIVLMVLAAARYYRKLNHPATFVAIAVNLYACLIKPLGQSPAVQAFFEGVVKG</sequence>